<dbReference type="GO" id="GO:0004622">
    <property type="term" value="F:phosphatidylcholine lysophospholipase activity"/>
    <property type="evidence" value="ECO:0007669"/>
    <property type="project" value="TreeGrafter"/>
</dbReference>
<reference evidence="2" key="1">
    <citation type="submission" date="2021-09" db="EMBL/GenBank/DDBJ databases">
        <title>Genome analysis of Fictibacillus sp. KIGAM418 isolated from marine sediment.</title>
        <authorList>
            <person name="Seo M.-J."/>
            <person name="Cho E.-S."/>
            <person name="Hwang C.Y."/>
        </authorList>
    </citation>
    <scope>NUCLEOTIDE SEQUENCE</scope>
    <source>
        <strain evidence="2">KIGAM418</strain>
    </source>
</reference>
<evidence type="ECO:0000259" key="1">
    <source>
        <dbReference type="Pfam" id="PF13472"/>
    </source>
</evidence>
<gene>
    <name evidence="2" type="ORF">LCY76_05040</name>
</gene>
<dbReference type="SUPFAM" id="SSF52266">
    <property type="entry name" value="SGNH hydrolase"/>
    <property type="match status" value="1"/>
</dbReference>
<dbReference type="AlphaFoldDB" id="A0A9X2BBK5"/>
<dbReference type="RefSeq" id="WP_248251707.1">
    <property type="nucleotide sequence ID" value="NZ_JAIWJX010000002.1"/>
</dbReference>
<comment type="caution">
    <text evidence="2">The sequence shown here is derived from an EMBL/GenBank/DDBJ whole genome shotgun (WGS) entry which is preliminary data.</text>
</comment>
<keyword evidence="2" id="KW-0378">Hydrolase</keyword>
<dbReference type="InterPro" id="IPR036514">
    <property type="entry name" value="SGNH_hydro_sf"/>
</dbReference>
<protein>
    <submittedName>
        <fullName evidence="2">SGNH/GDSL hydrolase family protein</fullName>
    </submittedName>
</protein>
<organism evidence="2 3">
    <name type="scientific">Fictibacillus marinisediminis</name>
    <dbReference type="NCBI Taxonomy" id="2878389"/>
    <lineage>
        <taxon>Bacteria</taxon>
        <taxon>Bacillati</taxon>
        <taxon>Bacillota</taxon>
        <taxon>Bacilli</taxon>
        <taxon>Bacillales</taxon>
        <taxon>Fictibacillaceae</taxon>
        <taxon>Fictibacillus</taxon>
    </lineage>
</organism>
<dbReference type="CDD" id="cd04506">
    <property type="entry name" value="SGNH_hydrolase_YpmR_like"/>
    <property type="match status" value="1"/>
</dbReference>
<dbReference type="InterPro" id="IPR013830">
    <property type="entry name" value="SGNH_hydro"/>
</dbReference>
<dbReference type="Gene3D" id="3.40.50.1110">
    <property type="entry name" value="SGNH hydrolase"/>
    <property type="match status" value="1"/>
</dbReference>
<name>A0A9X2BBK5_9BACL</name>
<dbReference type="Proteomes" id="UP001139011">
    <property type="component" value="Unassembled WGS sequence"/>
</dbReference>
<accession>A0A9X2BBK5</accession>
<proteinExistence type="predicted"/>
<dbReference type="Pfam" id="PF13472">
    <property type="entry name" value="Lipase_GDSL_2"/>
    <property type="match status" value="1"/>
</dbReference>
<evidence type="ECO:0000313" key="3">
    <source>
        <dbReference type="Proteomes" id="UP001139011"/>
    </source>
</evidence>
<keyword evidence="3" id="KW-1185">Reference proteome</keyword>
<sequence length="271" mass="30195">MRKKGLSLITALSILSAFLWLAGLAWVIQDQFFSAGGQRMDTLKQDSGKTASDSADGTGRNLRIAALGDSLTRGTGDPDGKGYIGYLKEELAKKTKKEIELSNSAIKGQTSKELLDQISQQQIKRQIKNADVILLTIGGNDLFRGGQALQQLNSQSINKAEEAYLNNLKELYKEIRSLNKTGTIYHVGLYNPFSDMEDSKKTSSIVRKWNFDSANAAAAYPNIIYVPTFDLFELNVNDYLFSDHFHPNKEGYQLIGERTASLIHFSEEEKK</sequence>
<feature type="domain" description="SGNH hydrolase-type esterase" evidence="1">
    <location>
        <begin position="66"/>
        <end position="254"/>
    </location>
</feature>
<dbReference type="EMBL" id="JAIWJX010000002">
    <property type="protein sequence ID" value="MCK6255969.1"/>
    <property type="molecule type" value="Genomic_DNA"/>
</dbReference>
<evidence type="ECO:0000313" key="2">
    <source>
        <dbReference type="EMBL" id="MCK6255969.1"/>
    </source>
</evidence>
<dbReference type="PANTHER" id="PTHR30383:SF27">
    <property type="entry name" value="SPORE GERMINATION LIPASE LIPC"/>
    <property type="match status" value="1"/>
</dbReference>
<dbReference type="PANTHER" id="PTHR30383">
    <property type="entry name" value="THIOESTERASE 1/PROTEASE 1/LYSOPHOSPHOLIPASE L1"/>
    <property type="match status" value="1"/>
</dbReference>
<dbReference type="InterPro" id="IPR051532">
    <property type="entry name" value="Ester_Hydrolysis_Enzymes"/>
</dbReference>